<dbReference type="AlphaFoldDB" id="A0A0C3BSJ4"/>
<dbReference type="InterPro" id="IPR006461">
    <property type="entry name" value="PLAC_motif_containing"/>
</dbReference>
<evidence type="ECO:0000313" key="2">
    <source>
        <dbReference type="Proteomes" id="UP000054097"/>
    </source>
</evidence>
<dbReference type="Proteomes" id="UP000054097">
    <property type="component" value="Unassembled WGS sequence"/>
</dbReference>
<name>A0A0C3BSJ4_SERVB</name>
<dbReference type="OrthoDB" id="1045822at2759"/>
<sequence>GGGGNKNALNKPYNSQGERDWSHGGADCCADCLTCLVAWWLPCIVYGQNKSRLEHLERQGYPHPEGGESCGGDCFTHGLLTVCCGLGCVVQMGGRERVRQRYRIEGGGCGDFCCSWCCSPCALVQESRELELEERS</sequence>
<dbReference type="PANTHER" id="PTHR15907">
    <property type="entry name" value="DUF614 FAMILY PROTEIN-RELATED"/>
    <property type="match status" value="1"/>
</dbReference>
<evidence type="ECO:0000313" key="1">
    <source>
        <dbReference type="EMBL" id="KIM34366.1"/>
    </source>
</evidence>
<reference evidence="2" key="2">
    <citation type="submission" date="2015-01" db="EMBL/GenBank/DDBJ databases">
        <title>Evolutionary Origins and Diversification of the Mycorrhizal Mutualists.</title>
        <authorList>
            <consortium name="DOE Joint Genome Institute"/>
            <consortium name="Mycorrhizal Genomics Consortium"/>
            <person name="Kohler A."/>
            <person name="Kuo A."/>
            <person name="Nagy L.G."/>
            <person name="Floudas D."/>
            <person name="Copeland A."/>
            <person name="Barry K.W."/>
            <person name="Cichocki N."/>
            <person name="Veneault-Fourrey C."/>
            <person name="LaButti K."/>
            <person name="Lindquist E.A."/>
            <person name="Lipzen A."/>
            <person name="Lundell T."/>
            <person name="Morin E."/>
            <person name="Murat C."/>
            <person name="Riley R."/>
            <person name="Ohm R."/>
            <person name="Sun H."/>
            <person name="Tunlid A."/>
            <person name="Henrissat B."/>
            <person name="Grigoriev I.V."/>
            <person name="Hibbett D.S."/>
            <person name="Martin F."/>
        </authorList>
    </citation>
    <scope>NUCLEOTIDE SEQUENCE [LARGE SCALE GENOMIC DNA]</scope>
    <source>
        <strain evidence="2">MAFF 305830</strain>
    </source>
</reference>
<evidence type="ECO:0008006" key="3">
    <source>
        <dbReference type="Google" id="ProtNLM"/>
    </source>
</evidence>
<gene>
    <name evidence="1" type="ORF">M408DRAFT_33453</name>
</gene>
<protein>
    <recommendedName>
        <fullName evidence="3">PLAC8-domain-containing protein</fullName>
    </recommendedName>
</protein>
<dbReference type="EMBL" id="KN824277">
    <property type="protein sequence ID" value="KIM34366.1"/>
    <property type="molecule type" value="Genomic_DNA"/>
</dbReference>
<dbReference type="STRING" id="933852.A0A0C3BSJ4"/>
<proteinExistence type="predicted"/>
<dbReference type="Pfam" id="PF04749">
    <property type="entry name" value="PLAC8"/>
    <property type="match status" value="1"/>
</dbReference>
<dbReference type="HOGENOM" id="CLU_083147_6_0_1"/>
<dbReference type="NCBIfam" id="TIGR01571">
    <property type="entry name" value="A_thal_Cys_rich"/>
    <property type="match status" value="1"/>
</dbReference>
<reference evidence="1 2" key="1">
    <citation type="submission" date="2014-04" db="EMBL/GenBank/DDBJ databases">
        <authorList>
            <consortium name="DOE Joint Genome Institute"/>
            <person name="Kuo A."/>
            <person name="Zuccaro A."/>
            <person name="Kohler A."/>
            <person name="Nagy L.G."/>
            <person name="Floudas D."/>
            <person name="Copeland A."/>
            <person name="Barry K.W."/>
            <person name="Cichocki N."/>
            <person name="Veneault-Fourrey C."/>
            <person name="LaButti K."/>
            <person name="Lindquist E.A."/>
            <person name="Lipzen A."/>
            <person name="Lundell T."/>
            <person name="Morin E."/>
            <person name="Murat C."/>
            <person name="Sun H."/>
            <person name="Tunlid A."/>
            <person name="Henrissat B."/>
            <person name="Grigoriev I.V."/>
            <person name="Hibbett D.S."/>
            <person name="Martin F."/>
            <person name="Nordberg H.P."/>
            <person name="Cantor M.N."/>
            <person name="Hua S.X."/>
        </authorList>
    </citation>
    <scope>NUCLEOTIDE SEQUENCE [LARGE SCALE GENOMIC DNA]</scope>
    <source>
        <strain evidence="1 2">MAFF 305830</strain>
    </source>
</reference>
<feature type="non-terminal residue" evidence="1">
    <location>
        <position position="1"/>
    </location>
</feature>
<organism evidence="1 2">
    <name type="scientific">Serendipita vermifera MAFF 305830</name>
    <dbReference type="NCBI Taxonomy" id="933852"/>
    <lineage>
        <taxon>Eukaryota</taxon>
        <taxon>Fungi</taxon>
        <taxon>Dikarya</taxon>
        <taxon>Basidiomycota</taxon>
        <taxon>Agaricomycotina</taxon>
        <taxon>Agaricomycetes</taxon>
        <taxon>Sebacinales</taxon>
        <taxon>Serendipitaceae</taxon>
        <taxon>Serendipita</taxon>
    </lineage>
</organism>
<feature type="non-terminal residue" evidence="1">
    <location>
        <position position="136"/>
    </location>
</feature>
<accession>A0A0C3BSJ4</accession>
<keyword evidence="2" id="KW-1185">Reference proteome</keyword>